<evidence type="ECO:0000313" key="1">
    <source>
        <dbReference type="EMBL" id="MBH0778844.1"/>
    </source>
</evidence>
<dbReference type="Proteomes" id="UP000655751">
    <property type="component" value="Unassembled WGS sequence"/>
</dbReference>
<proteinExistence type="predicted"/>
<keyword evidence="2" id="KW-1185">Reference proteome</keyword>
<name>A0A931ICE6_9NOCA</name>
<dbReference type="AlphaFoldDB" id="A0A931ICE6"/>
<gene>
    <name evidence="1" type="ORF">IT779_21425</name>
</gene>
<dbReference type="RefSeq" id="WP_196151135.1">
    <property type="nucleotide sequence ID" value="NZ_JADMLG010000008.1"/>
</dbReference>
<evidence type="ECO:0000313" key="2">
    <source>
        <dbReference type="Proteomes" id="UP000655751"/>
    </source>
</evidence>
<organism evidence="1 2">
    <name type="scientific">Nocardia bovistercoris</name>
    <dbReference type="NCBI Taxonomy" id="2785916"/>
    <lineage>
        <taxon>Bacteria</taxon>
        <taxon>Bacillati</taxon>
        <taxon>Actinomycetota</taxon>
        <taxon>Actinomycetes</taxon>
        <taxon>Mycobacteriales</taxon>
        <taxon>Nocardiaceae</taxon>
        <taxon>Nocardia</taxon>
    </lineage>
</organism>
<dbReference type="EMBL" id="JADMLG010000008">
    <property type="protein sequence ID" value="MBH0778844.1"/>
    <property type="molecule type" value="Genomic_DNA"/>
</dbReference>
<protein>
    <submittedName>
        <fullName evidence="1">Uncharacterized protein</fullName>
    </submittedName>
</protein>
<reference evidence="1" key="1">
    <citation type="submission" date="2020-11" db="EMBL/GenBank/DDBJ databases">
        <title>Nocardia NEAU-351.nov., a novel actinomycete isolated from the cow dung.</title>
        <authorList>
            <person name="Zhang X."/>
        </authorList>
    </citation>
    <scope>NUCLEOTIDE SEQUENCE</scope>
    <source>
        <strain evidence="1">NEAU-351</strain>
    </source>
</reference>
<sequence length="141" mass="15068">MEDFGVSMPDGEPNDVQTAADAWDELASEPGMANLPILLDQKDRAGSCRAHRAAILALAAGFGTAAAEAGKLAVKMKRYVDRVLAAERAAKFVDKVIETGEDLAARSAALQRIADLMAQRTADIVRGARKSRDQCQSRGVR</sequence>
<comment type="caution">
    <text evidence="1">The sequence shown here is derived from an EMBL/GenBank/DDBJ whole genome shotgun (WGS) entry which is preliminary data.</text>
</comment>
<accession>A0A931ICE6</accession>